<accession>A0A2H0CV56</accession>
<proteinExistence type="predicted"/>
<gene>
    <name evidence="1" type="ORF">COW88_01315</name>
</gene>
<dbReference type="Proteomes" id="UP000230638">
    <property type="component" value="Unassembled WGS sequence"/>
</dbReference>
<evidence type="ECO:0000313" key="2">
    <source>
        <dbReference type="Proteomes" id="UP000230638"/>
    </source>
</evidence>
<reference evidence="1 2" key="1">
    <citation type="submission" date="2017-09" db="EMBL/GenBank/DDBJ databases">
        <title>Depth-based differentiation of microbial function through sediment-hosted aquifers and enrichment of novel symbionts in the deep terrestrial subsurface.</title>
        <authorList>
            <person name="Probst A.J."/>
            <person name="Ladd B."/>
            <person name="Jarett J.K."/>
            <person name="Geller-Mcgrath D.E."/>
            <person name="Sieber C.M."/>
            <person name="Emerson J.B."/>
            <person name="Anantharaman K."/>
            <person name="Thomas B.C."/>
            <person name="Malmstrom R."/>
            <person name="Stieglmeier M."/>
            <person name="Klingl A."/>
            <person name="Woyke T."/>
            <person name="Ryan C.M."/>
            <person name="Banfield J.F."/>
        </authorList>
    </citation>
    <scope>NUCLEOTIDE SEQUENCE [LARGE SCALE GENOMIC DNA]</scope>
    <source>
        <strain evidence="1">CG22_combo_CG10-13_8_21_14_all_47_15</strain>
    </source>
</reference>
<protein>
    <submittedName>
        <fullName evidence="1">Uncharacterized protein</fullName>
    </submittedName>
</protein>
<dbReference type="AlphaFoldDB" id="A0A2H0CV56"/>
<evidence type="ECO:0000313" key="1">
    <source>
        <dbReference type="EMBL" id="PIP73631.1"/>
    </source>
</evidence>
<comment type="caution">
    <text evidence="1">The sequence shown here is derived from an EMBL/GenBank/DDBJ whole genome shotgun (WGS) entry which is preliminary data.</text>
</comment>
<organism evidence="1 2">
    <name type="scientific">Candidatus Lloydbacteria bacterium CG22_combo_CG10-13_8_21_14_all_47_15</name>
    <dbReference type="NCBI Taxonomy" id="1974635"/>
    <lineage>
        <taxon>Bacteria</taxon>
        <taxon>Candidatus Lloydiibacteriota</taxon>
    </lineage>
</organism>
<sequence>MYGKNLGNLADDFLFLSEQTNAVLCIRDEIFRFANRRFEQHIRLNAKKEECGYDMVFISSSIPHIFYDIWFERGRNRFYRDNVFIVGKMFEKEVELLPSVYLAAWKDERNEDAIHAIFPVLTCALQGEKDFYLIITVSDSTGSIRIMQGLVSDYVRHEYIGRCKRDGVGHFSEESVVIEMKRQSSFSHLGKAFLRAIKEEILKYT</sequence>
<dbReference type="EMBL" id="PCTL01000014">
    <property type="protein sequence ID" value="PIP73631.1"/>
    <property type="molecule type" value="Genomic_DNA"/>
</dbReference>
<name>A0A2H0CV56_9BACT</name>